<dbReference type="InterPro" id="IPR010753">
    <property type="entry name" value="DUF1330"/>
</dbReference>
<sequence length="100" mass="10851">MLETTGVLVMGQVTVHDEALWARYRQQVPATLAPWQGRVLARGTLGPALCGQPQGEQGVILHFPSQAHAEGWYGSPAYQALLPLRQAAADMSLMLMHSNT</sequence>
<name>A0A847SGP2_9NEIS</name>
<evidence type="ECO:0000313" key="2">
    <source>
        <dbReference type="EMBL" id="NLR75102.1"/>
    </source>
</evidence>
<dbReference type="Pfam" id="PF07045">
    <property type="entry name" value="DUF1330"/>
    <property type="match status" value="1"/>
</dbReference>
<feature type="domain" description="DUF1330" evidence="1">
    <location>
        <begin position="8"/>
        <end position="97"/>
    </location>
</feature>
<reference evidence="2 3" key="1">
    <citation type="submission" date="2020-04" db="EMBL/GenBank/DDBJ databases">
        <title>Draft genome of Leeia sp. IMCC25680.</title>
        <authorList>
            <person name="Song J."/>
            <person name="Cho J.-C."/>
        </authorList>
    </citation>
    <scope>NUCLEOTIDE SEQUENCE [LARGE SCALE GENOMIC DNA]</scope>
    <source>
        <strain evidence="2 3">IMCC25680</strain>
    </source>
</reference>
<dbReference type="EMBL" id="JABAIM010000001">
    <property type="protein sequence ID" value="NLR75102.1"/>
    <property type="molecule type" value="Genomic_DNA"/>
</dbReference>
<dbReference type="PANTHER" id="PTHR41521">
    <property type="match status" value="1"/>
</dbReference>
<dbReference type="Gene3D" id="3.30.70.100">
    <property type="match status" value="1"/>
</dbReference>
<accession>A0A847SGP2</accession>
<dbReference type="InterPro" id="IPR011008">
    <property type="entry name" value="Dimeric_a/b-barrel"/>
</dbReference>
<evidence type="ECO:0000259" key="1">
    <source>
        <dbReference type="Pfam" id="PF07045"/>
    </source>
</evidence>
<dbReference type="Proteomes" id="UP000587991">
    <property type="component" value="Unassembled WGS sequence"/>
</dbReference>
<organism evidence="2 3">
    <name type="scientific">Leeia aquatica</name>
    <dbReference type="NCBI Taxonomy" id="2725557"/>
    <lineage>
        <taxon>Bacteria</taxon>
        <taxon>Pseudomonadati</taxon>
        <taxon>Pseudomonadota</taxon>
        <taxon>Betaproteobacteria</taxon>
        <taxon>Neisseriales</taxon>
        <taxon>Leeiaceae</taxon>
        <taxon>Leeia</taxon>
    </lineage>
</organism>
<keyword evidence="3" id="KW-1185">Reference proteome</keyword>
<dbReference type="PANTHER" id="PTHR41521:SF4">
    <property type="entry name" value="BLR0684 PROTEIN"/>
    <property type="match status" value="1"/>
</dbReference>
<evidence type="ECO:0000313" key="3">
    <source>
        <dbReference type="Proteomes" id="UP000587991"/>
    </source>
</evidence>
<protein>
    <submittedName>
        <fullName evidence="2">DUF1330 domain-containing protein</fullName>
    </submittedName>
</protein>
<gene>
    <name evidence="2" type="ORF">HF682_08010</name>
</gene>
<dbReference type="SUPFAM" id="SSF54909">
    <property type="entry name" value="Dimeric alpha+beta barrel"/>
    <property type="match status" value="1"/>
</dbReference>
<dbReference type="RefSeq" id="WP_168876655.1">
    <property type="nucleotide sequence ID" value="NZ_JABAIM010000001.1"/>
</dbReference>
<dbReference type="AlphaFoldDB" id="A0A847SGP2"/>
<comment type="caution">
    <text evidence="2">The sequence shown here is derived from an EMBL/GenBank/DDBJ whole genome shotgun (WGS) entry which is preliminary data.</text>
</comment>
<proteinExistence type="predicted"/>